<name>A0A9D4BRX8_DREPO</name>
<sequence length="109" mass="12434">MHIKRLKNTVFDATITHLANDEYGTCVADRKDAQMFGQPFRQKFTVTDKHMAVFSLDAFPKKNIDVNFCEEINRFADVTAFKLVHGAAVNNIDIDHSVAIPRDSWRHLG</sequence>
<protein>
    <submittedName>
        <fullName evidence="1">Uncharacterized protein</fullName>
    </submittedName>
</protein>
<reference evidence="1" key="1">
    <citation type="journal article" date="2019" name="bioRxiv">
        <title>The Genome of the Zebra Mussel, Dreissena polymorpha: A Resource for Invasive Species Research.</title>
        <authorList>
            <person name="McCartney M.A."/>
            <person name="Auch B."/>
            <person name="Kono T."/>
            <person name="Mallez S."/>
            <person name="Zhang Y."/>
            <person name="Obille A."/>
            <person name="Becker A."/>
            <person name="Abrahante J.E."/>
            <person name="Garbe J."/>
            <person name="Badalamenti J.P."/>
            <person name="Herman A."/>
            <person name="Mangelson H."/>
            <person name="Liachko I."/>
            <person name="Sullivan S."/>
            <person name="Sone E.D."/>
            <person name="Koren S."/>
            <person name="Silverstein K.A.T."/>
            <person name="Beckman K.B."/>
            <person name="Gohl D.M."/>
        </authorList>
    </citation>
    <scope>NUCLEOTIDE SEQUENCE</scope>
    <source>
        <strain evidence="1">Duluth1</strain>
        <tissue evidence="1">Whole animal</tissue>
    </source>
</reference>
<dbReference type="AlphaFoldDB" id="A0A9D4BRX8"/>
<evidence type="ECO:0000313" key="2">
    <source>
        <dbReference type="Proteomes" id="UP000828390"/>
    </source>
</evidence>
<organism evidence="1 2">
    <name type="scientific">Dreissena polymorpha</name>
    <name type="common">Zebra mussel</name>
    <name type="synonym">Mytilus polymorpha</name>
    <dbReference type="NCBI Taxonomy" id="45954"/>
    <lineage>
        <taxon>Eukaryota</taxon>
        <taxon>Metazoa</taxon>
        <taxon>Spiralia</taxon>
        <taxon>Lophotrochozoa</taxon>
        <taxon>Mollusca</taxon>
        <taxon>Bivalvia</taxon>
        <taxon>Autobranchia</taxon>
        <taxon>Heteroconchia</taxon>
        <taxon>Euheterodonta</taxon>
        <taxon>Imparidentia</taxon>
        <taxon>Neoheterodontei</taxon>
        <taxon>Myida</taxon>
        <taxon>Dreissenoidea</taxon>
        <taxon>Dreissenidae</taxon>
        <taxon>Dreissena</taxon>
    </lineage>
</organism>
<keyword evidence="2" id="KW-1185">Reference proteome</keyword>
<accession>A0A9D4BRX8</accession>
<dbReference type="Proteomes" id="UP000828390">
    <property type="component" value="Unassembled WGS sequence"/>
</dbReference>
<reference evidence="1" key="2">
    <citation type="submission" date="2020-11" db="EMBL/GenBank/DDBJ databases">
        <authorList>
            <person name="McCartney M.A."/>
            <person name="Auch B."/>
            <person name="Kono T."/>
            <person name="Mallez S."/>
            <person name="Becker A."/>
            <person name="Gohl D.M."/>
            <person name="Silverstein K.A.T."/>
            <person name="Koren S."/>
            <person name="Bechman K.B."/>
            <person name="Herman A."/>
            <person name="Abrahante J.E."/>
            <person name="Garbe J."/>
        </authorList>
    </citation>
    <scope>NUCLEOTIDE SEQUENCE</scope>
    <source>
        <strain evidence="1">Duluth1</strain>
        <tissue evidence="1">Whole animal</tissue>
    </source>
</reference>
<gene>
    <name evidence="1" type="ORF">DPMN_066286</name>
</gene>
<evidence type="ECO:0000313" key="1">
    <source>
        <dbReference type="EMBL" id="KAH3706895.1"/>
    </source>
</evidence>
<proteinExistence type="predicted"/>
<comment type="caution">
    <text evidence="1">The sequence shown here is derived from an EMBL/GenBank/DDBJ whole genome shotgun (WGS) entry which is preliminary data.</text>
</comment>
<dbReference type="EMBL" id="JAIWYP010000014">
    <property type="protein sequence ID" value="KAH3706895.1"/>
    <property type="molecule type" value="Genomic_DNA"/>
</dbReference>